<organism evidence="1 2">
    <name type="scientific">Sinorhizobium meliloti CCNWSX0020</name>
    <dbReference type="NCBI Taxonomy" id="1107881"/>
    <lineage>
        <taxon>Bacteria</taxon>
        <taxon>Pseudomonadati</taxon>
        <taxon>Pseudomonadota</taxon>
        <taxon>Alphaproteobacteria</taxon>
        <taxon>Hyphomicrobiales</taxon>
        <taxon>Rhizobiaceae</taxon>
        <taxon>Sinorhizobium/Ensifer group</taxon>
        <taxon>Sinorhizobium</taxon>
    </lineage>
</organism>
<evidence type="ECO:0000313" key="1">
    <source>
        <dbReference type="EMBL" id="EHK78903.1"/>
    </source>
</evidence>
<evidence type="ECO:0000313" key="2">
    <source>
        <dbReference type="Proteomes" id="UP000004038"/>
    </source>
</evidence>
<reference evidence="1 2" key="1">
    <citation type="journal article" date="2012" name="J. Bacteriol.">
        <title>Draft Genome Sequence of Sinorhizobium meliloti CCNWSX0020, a Nitrogen-Fixing Symbiont with Copper Tolerance Capability Isolated from Lead-Zinc Mine Tailings.</title>
        <authorList>
            <person name="Li Z."/>
            <person name="Ma Z."/>
            <person name="Hao X."/>
            <person name="Wei G."/>
        </authorList>
    </citation>
    <scope>NUCLEOTIDE SEQUENCE [LARGE SCALE GENOMIC DNA]</scope>
    <source>
        <strain evidence="1 2">CCNWSX0020</strain>
    </source>
</reference>
<dbReference type="AlphaFoldDB" id="H0FVJ7"/>
<gene>
    <name evidence="1" type="ORF">SM0020_05632</name>
</gene>
<dbReference type="Gene3D" id="3.40.190.290">
    <property type="match status" value="1"/>
</dbReference>
<dbReference type="Proteomes" id="UP000004038">
    <property type="component" value="Unassembled WGS sequence"/>
</dbReference>
<dbReference type="PATRIC" id="fig|1107881.3.peg.1130"/>
<sequence length="63" mass="7012">MATPQDDHPFLITRPISDPEISRTIGVVRRRGGTLSPAAERFLKMSRTYELTRSLKTGLGLSI</sequence>
<protein>
    <submittedName>
        <fullName evidence="1">LysR family transcriptional regulator</fullName>
    </submittedName>
</protein>
<name>H0FVJ7_RHIML</name>
<dbReference type="EMBL" id="AGVV01000007">
    <property type="protein sequence ID" value="EHK78903.1"/>
    <property type="molecule type" value="Genomic_DNA"/>
</dbReference>
<proteinExistence type="predicted"/>
<accession>H0FVJ7</accession>